<evidence type="ECO:0000313" key="7">
    <source>
        <dbReference type="Proteomes" id="UP000275613"/>
    </source>
</evidence>
<evidence type="ECO:0000256" key="1">
    <source>
        <dbReference type="SAM" id="MobiDB-lite"/>
    </source>
</evidence>
<evidence type="ECO:0000313" key="5">
    <source>
        <dbReference type="Proteomes" id="UP000050490"/>
    </source>
</evidence>
<reference evidence="2 5" key="1">
    <citation type="submission" date="2015-09" db="EMBL/GenBank/DDBJ databases">
        <title>Genome announcement of multiple Pseudomonas syringae strains.</title>
        <authorList>
            <person name="Thakur S."/>
            <person name="Wang P.W."/>
            <person name="Gong Y."/>
            <person name="Weir B.S."/>
            <person name="Guttman D.S."/>
        </authorList>
    </citation>
    <scope>NUCLEOTIDE SEQUENCE [LARGE SCALE GENOMIC DNA]</scope>
    <source>
        <strain evidence="2 5">ICMP4455</strain>
    </source>
</reference>
<evidence type="ECO:0000313" key="3">
    <source>
        <dbReference type="EMBL" id="RMM00964.1"/>
    </source>
</evidence>
<dbReference type="EMBL" id="LJQI01000080">
    <property type="protein sequence ID" value="KPX36519.1"/>
    <property type="molecule type" value="Genomic_DNA"/>
</dbReference>
<evidence type="ECO:0000313" key="4">
    <source>
        <dbReference type="EMBL" id="RMO58461.1"/>
    </source>
</evidence>
<proteinExistence type="predicted"/>
<gene>
    <name evidence="2" type="ORF">ALO70_101886</name>
    <name evidence="4" type="ORF">ALQ39_102212</name>
    <name evidence="3" type="ORF">ALQ86_101999</name>
</gene>
<protein>
    <submittedName>
        <fullName evidence="2">Uncharacterized protein</fullName>
    </submittedName>
</protein>
<dbReference type="Proteomes" id="UP000272627">
    <property type="component" value="Unassembled WGS sequence"/>
</dbReference>
<organism evidence="2 5">
    <name type="scientific">Pseudomonas amygdali pv. eriobotryae</name>
    <dbReference type="NCBI Taxonomy" id="129137"/>
    <lineage>
        <taxon>Bacteria</taxon>
        <taxon>Pseudomonadati</taxon>
        <taxon>Pseudomonadota</taxon>
        <taxon>Gammaproteobacteria</taxon>
        <taxon>Pseudomonadales</taxon>
        <taxon>Pseudomonadaceae</taxon>
        <taxon>Pseudomonas</taxon>
        <taxon>Pseudomonas amygdali</taxon>
    </lineage>
</organism>
<name>A0A0N8RK89_PSEA0</name>
<evidence type="ECO:0000313" key="2">
    <source>
        <dbReference type="EMBL" id="KPX36519.1"/>
    </source>
</evidence>
<evidence type="ECO:0000313" key="6">
    <source>
        <dbReference type="Proteomes" id="UP000272627"/>
    </source>
</evidence>
<dbReference type="PATRIC" id="fig|129137.4.peg.825"/>
<feature type="region of interest" description="Disordered" evidence="1">
    <location>
        <begin position="1"/>
        <end position="40"/>
    </location>
</feature>
<dbReference type="EMBL" id="RBPV01000232">
    <property type="protein sequence ID" value="RMO58461.1"/>
    <property type="molecule type" value="Genomic_DNA"/>
</dbReference>
<dbReference type="Proteomes" id="UP000050490">
    <property type="component" value="Unassembled WGS sequence"/>
</dbReference>
<comment type="caution">
    <text evidence="2">The sequence shown here is derived from an EMBL/GenBank/DDBJ whole genome shotgun (WGS) entry which is preliminary data.</text>
</comment>
<accession>A0A0N8RK89</accession>
<reference evidence="6 7" key="2">
    <citation type="submission" date="2018-08" db="EMBL/GenBank/DDBJ databases">
        <title>Recombination of ecologically and evolutionarily significant loci maintains genetic cohesion in the Pseudomonas syringae species complex.</title>
        <authorList>
            <person name="Dillon M."/>
            <person name="Thakur S."/>
            <person name="Almeida R.N.D."/>
            <person name="Weir B.S."/>
            <person name="Guttman D.S."/>
        </authorList>
    </citation>
    <scope>NUCLEOTIDE SEQUENCE [LARGE SCALE GENOMIC DNA]</scope>
    <source>
        <strain evidence="4 7">ICMP 4316</strain>
        <strain evidence="3 6">ICMP 8636</strain>
    </source>
</reference>
<dbReference type="EMBL" id="RBOA01000194">
    <property type="protein sequence ID" value="RMM00964.1"/>
    <property type="molecule type" value="Genomic_DNA"/>
</dbReference>
<dbReference type="Proteomes" id="UP000275613">
    <property type="component" value="Unassembled WGS sequence"/>
</dbReference>
<sequence>MKLASDTEPINQSAGAEGRMGKAARRPAEKHMEPEFSPVP</sequence>
<dbReference type="AlphaFoldDB" id="A0A0N8RK89"/>